<dbReference type="Gene3D" id="3.40.50.300">
    <property type="entry name" value="P-loop containing nucleotide triphosphate hydrolases"/>
    <property type="match status" value="1"/>
</dbReference>
<dbReference type="Pfam" id="PF00196">
    <property type="entry name" value="GerE"/>
    <property type="match status" value="1"/>
</dbReference>
<gene>
    <name evidence="6" type="ORF">GCM10011512_28610</name>
</gene>
<dbReference type="SUPFAM" id="SSF52540">
    <property type="entry name" value="P-loop containing nucleoside triphosphate hydrolases"/>
    <property type="match status" value="1"/>
</dbReference>
<keyword evidence="7" id="KW-1185">Reference proteome</keyword>
<dbReference type="SMART" id="SM00421">
    <property type="entry name" value="HTH_LUXR"/>
    <property type="match status" value="1"/>
</dbReference>
<dbReference type="PANTHER" id="PTHR44688:SF16">
    <property type="entry name" value="DNA-BINDING TRANSCRIPTIONAL ACTIVATOR DEVR_DOSR"/>
    <property type="match status" value="1"/>
</dbReference>
<feature type="domain" description="HTH luxR-type" evidence="5">
    <location>
        <begin position="838"/>
        <end position="903"/>
    </location>
</feature>
<evidence type="ECO:0000313" key="6">
    <source>
        <dbReference type="EMBL" id="GGD00014.1"/>
    </source>
</evidence>
<dbReference type="Pfam" id="PF13191">
    <property type="entry name" value="AAA_16"/>
    <property type="match status" value="1"/>
</dbReference>
<dbReference type="CDD" id="cd06170">
    <property type="entry name" value="LuxR_C_like"/>
    <property type="match status" value="1"/>
</dbReference>
<evidence type="ECO:0000256" key="1">
    <source>
        <dbReference type="ARBA" id="ARBA00023015"/>
    </source>
</evidence>
<keyword evidence="2" id="KW-0238">DNA-binding</keyword>
<dbReference type="InterPro" id="IPR036388">
    <property type="entry name" value="WH-like_DNA-bd_sf"/>
</dbReference>
<dbReference type="Proteomes" id="UP000597761">
    <property type="component" value="Unassembled WGS sequence"/>
</dbReference>
<dbReference type="PRINTS" id="PR00038">
    <property type="entry name" value="HTHLUXR"/>
</dbReference>
<evidence type="ECO:0000256" key="3">
    <source>
        <dbReference type="ARBA" id="ARBA00023163"/>
    </source>
</evidence>
<dbReference type="SMART" id="SM00382">
    <property type="entry name" value="AAA"/>
    <property type="match status" value="1"/>
</dbReference>
<protein>
    <submittedName>
        <fullName evidence="6">LuxR family transcriptional regulator</fullName>
    </submittedName>
</protein>
<dbReference type="InterPro" id="IPR000792">
    <property type="entry name" value="Tscrpt_reg_LuxR_C"/>
</dbReference>
<proteinExistence type="predicted"/>
<organism evidence="6 7">
    <name type="scientific">Tersicoccus solisilvae</name>
    <dbReference type="NCBI Taxonomy" id="1882339"/>
    <lineage>
        <taxon>Bacteria</taxon>
        <taxon>Bacillati</taxon>
        <taxon>Actinomycetota</taxon>
        <taxon>Actinomycetes</taxon>
        <taxon>Micrococcales</taxon>
        <taxon>Micrococcaceae</taxon>
        <taxon>Tersicoccus</taxon>
    </lineage>
</organism>
<dbReference type="InterPro" id="IPR003593">
    <property type="entry name" value="AAA+_ATPase"/>
</dbReference>
<dbReference type="EMBL" id="BMJI01000028">
    <property type="protein sequence ID" value="GGD00014.1"/>
    <property type="molecule type" value="Genomic_DNA"/>
</dbReference>
<accession>A0ABQ1PN42</accession>
<dbReference type="InterPro" id="IPR027417">
    <property type="entry name" value="P-loop_NTPase"/>
</dbReference>
<evidence type="ECO:0000313" key="7">
    <source>
        <dbReference type="Proteomes" id="UP000597761"/>
    </source>
</evidence>
<keyword evidence="1" id="KW-0805">Transcription regulation</keyword>
<sequence length="906" mass="96994">MAEWGHVQVGTGRPQSQRADGSRRDVVVPHHGTRVRGRDSQIAAALAVLRGSTARSVLIVGEAGSGKTALLGQLLHDLGPGAEVLTVRGSAAISGSDYASLGLLLSELPESSVGHPFAVADGLARLLAERAHGRPVVVGVDNAEAVDPRSAIVLGELCARGAVRLVLCTSDADQLHPGFEHLVYSDGVLRIELPPLSLPDAALVLADDLGGMLSRMAAFTIWEAAAGNPRYLGMMRMSLLADDRLVLEDGIWVLRDGGPRERDRRLALERLHGMRAEHRRILDILACVRELPLPLLLDIAGHEALDELMTLRLILVDQRRAPAVRLRHPGLGDVIRAELPLLRRRALHDDVLAVIGDRPVPAATRAGLIEWAVDARERVPVADVLAAAEFALQSLEPARAAHLVASFPRSTDDVHALVTTLEVFCASGQYHRAARELEDWRRHGFALTDAEFVDLAIAEQGVYRNLPDGYARAGDVLIAARGRADGDVGLLARIETAEVELAAHQGHFADIIATHLPDGLDALMPRPGSVLTPDCVTRTGWIAESLAHVGRTDDALRLIAGVRLALPPDGVSPLAGFAFTEHEFLIRILSGDFATCRALVAAGMDDTGRPPGPIVLNGELWEGLVDSLTGHHDRALASLRPAIAQLAVDGRAPVLPLALATAAYNSARLGHTEEAAAFLGRLDAYASNAAWVVRRYAEYFRNATRLLLDEDRPAAVAALLAESRADEERGLRQMAFDLALTAAITGDAEAARTAGRLAETVQGPVAALARRLAAGIATGDPEQLLAAGTAAERLELDAVVVAVADRMLATEPLTPAHRRAARGLLQRTQQRTATPAVATRRLETLTPMERDVADAVANGTTNEELGRRLHLSRRTVEWHLANIYEKLPVTGRRQLAALVETARTPA</sequence>
<evidence type="ECO:0000259" key="5">
    <source>
        <dbReference type="PROSITE" id="PS50043"/>
    </source>
</evidence>
<dbReference type="PANTHER" id="PTHR44688">
    <property type="entry name" value="DNA-BINDING TRANSCRIPTIONAL ACTIVATOR DEVR_DOSR"/>
    <property type="match status" value="1"/>
</dbReference>
<reference evidence="7" key="1">
    <citation type="journal article" date="2019" name="Int. J. Syst. Evol. Microbiol.">
        <title>The Global Catalogue of Microorganisms (GCM) 10K type strain sequencing project: providing services to taxonomists for standard genome sequencing and annotation.</title>
        <authorList>
            <consortium name="The Broad Institute Genomics Platform"/>
            <consortium name="The Broad Institute Genome Sequencing Center for Infectious Disease"/>
            <person name="Wu L."/>
            <person name="Ma J."/>
        </authorList>
    </citation>
    <scope>NUCLEOTIDE SEQUENCE [LARGE SCALE GENOMIC DNA]</scope>
    <source>
        <strain evidence="7">CGMCC 1.15480</strain>
    </source>
</reference>
<dbReference type="SUPFAM" id="SSF46894">
    <property type="entry name" value="C-terminal effector domain of the bipartite response regulators"/>
    <property type="match status" value="1"/>
</dbReference>
<name>A0ABQ1PN42_9MICC</name>
<comment type="caution">
    <text evidence="6">The sequence shown here is derived from an EMBL/GenBank/DDBJ whole genome shotgun (WGS) entry which is preliminary data.</text>
</comment>
<keyword evidence="3" id="KW-0804">Transcription</keyword>
<dbReference type="InterPro" id="IPR016032">
    <property type="entry name" value="Sig_transdc_resp-reg_C-effctor"/>
</dbReference>
<dbReference type="PROSITE" id="PS50043">
    <property type="entry name" value="HTH_LUXR_2"/>
    <property type="match status" value="1"/>
</dbReference>
<feature type="region of interest" description="Disordered" evidence="4">
    <location>
        <begin position="1"/>
        <end position="24"/>
    </location>
</feature>
<evidence type="ECO:0000256" key="2">
    <source>
        <dbReference type="ARBA" id="ARBA00023125"/>
    </source>
</evidence>
<dbReference type="InterPro" id="IPR041664">
    <property type="entry name" value="AAA_16"/>
</dbReference>
<dbReference type="Gene3D" id="1.10.10.10">
    <property type="entry name" value="Winged helix-like DNA-binding domain superfamily/Winged helix DNA-binding domain"/>
    <property type="match status" value="1"/>
</dbReference>
<evidence type="ECO:0000256" key="4">
    <source>
        <dbReference type="SAM" id="MobiDB-lite"/>
    </source>
</evidence>